<evidence type="ECO:0000256" key="3">
    <source>
        <dbReference type="SAM" id="Coils"/>
    </source>
</evidence>
<dbReference type="InterPro" id="IPR001849">
    <property type="entry name" value="PH_domain"/>
</dbReference>
<dbReference type="Pfam" id="PF00621">
    <property type="entry name" value="RhoGEF"/>
    <property type="match status" value="1"/>
</dbReference>
<dbReference type="PROSITE" id="PS50010">
    <property type="entry name" value="DH_2"/>
    <property type="match status" value="1"/>
</dbReference>
<evidence type="ECO:0000256" key="2">
    <source>
        <dbReference type="ARBA" id="ARBA00022490"/>
    </source>
</evidence>
<gene>
    <name evidence="8" type="ORF">PLOB_00027207</name>
</gene>
<accession>A0ABN8NR92</accession>
<evidence type="ECO:0000313" key="8">
    <source>
        <dbReference type="EMBL" id="CAH3119118.1"/>
    </source>
</evidence>
<evidence type="ECO:0000259" key="6">
    <source>
        <dbReference type="PROSITE" id="PS50010"/>
    </source>
</evidence>
<feature type="compositionally biased region" description="Basic and acidic residues" evidence="4">
    <location>
        <begin position="918"/>
        <end position="929"/>
    </location>
</feature>
<dbReference type="SMART" id="SM00220">
    <property type="entry name" value="S_TKc"/>
    <property type="match status" value="1"/>
</dbReference>
<keyword evidence="2" id="KW-0963">Cytoplasm</keyword>
<feature type="region of interest" description="Disordered" evidence="4">
    <location>
        <begin position="1081"/>
        <end position="1102"/>
    </location>
</feature>
<dbReference type="InterPro" id="IPR000219">
    <property type="entry name" value="DH_dom"/>
</dbReference>
<feature type="domain" description="DH" evidence="6">
    <location>
        <begin position="1140"/>
        <end position="1331"/>
    </location>
</feature>
<feature type="compositionally biased region" description="Basic and acidic residues" evidence="4">
    <location>
        <begin position="891"/>
        <end position="907"/>
    </location>
</feature>
<dbReference type="Proteomes" id="UP001159405">
    <property type="component" value="Unassembled WGS sequence"/>
</dbReference>
<feature type="compositionally biased region" description="Basic and acidic residues" evidence="4">
    <location>
        <begin position="625"/>
        <end position="640"/>
    </location>
</feature>
<dbReference type="InterPro" id="IPR011009">
    <property type="entry name" value="Kinase-like_dom_sf"/>
</dbReference>
<feature type="coiled-coil region" evidence="3">
    <location>
        <begin position="1307"/>
        <end position="1341"/>
    </location>
</feature>
<dbReference type="InterPro" id="IPR051480">
    <property type="entry name" value="Endocytic_GEF_Adapter"/>
</dbReference>
<evidence type="ECO:0000259" key="5">
    <source>
        <dbReference type="PROSITE" id="PS50003"/>
    </source>
</evidence>
<organism evidence="8 9">
    <name type="scientific">Porites lobata</name>
    <dbReference type="NCBI Taxonomy" id="104759"/>
    <lineage>
        <taxon>Eukaryota</taxon>
        <taxon>Metazoa</taxon>
        <taxon>Cnidaria</taxon>
        <taxon>Anthozoa</taxon>
        <taxon>Hexacorallia</taxon>
        <taxon>Scleractinia</taxon>
        <taxon>Fungiina</taxon>
        <taxon>Poritidae</taxon>
        <taxon>Porites</taxon>
    </lineage>
</organism>
<evidence type="ECO:0000256" key="1">
    <source>
        <dbReference type="ARBA" id="ARBA00004496"/>
    </source>
</evidence>
<dbReference type="SMART" id="SM00325">
    <property type="entry name" value="RhoGEF"/>
    <property type="match status" value="1"/>
</dbReference>
<feature type="region of interest" description="Disordered" evidence="4">
    <location>
        <begin position="891"/>
        <end position="949"/>
    </location>
</feature>
<dbReference type="PROSITE" id="PS50011">
    <property type="entry name" value="PROTEIN_KINASE_DOM"/>
    <property type="match status" value="1"/>
</dbReference>
<protein>
    <submittedName>
        <fullName evidence="8">Uncharacterized protein</fullName>
    </submittedName>
</protein>
<dbReference type="CDD" id="cd00160">
    <property type="entry name" value="RhoGEF"/>
    <property type="match status" value="1"/>
</dbReference>
<dbReference type="SUPFAM" id="SSF50729">
    <property type="entry name" value="PH domain-like"/>
    <property type="match status" value="1"/>
</dbReference>
<comment type="subcellular location">
    <subcellularLocation>
        <location evidence="1">Cytoplasm</location>
    </subcellularLocation>
</comment>
<feature type="compositionally biased region" description="Low complexity" evidence="4">
    <location>
        <begin position="290"/>
        <end position="300"/>
    </location>
</feature>
<proteinExistence type="predicted"/>
<feature type="domain" description="Protein kinase" evidence="7">
    <location>
        <begin position="12"/>
        <end position="264"/>
    </location>
</feature>
<dbReference type="PANTHER" id="PTHR46006:SF5">
    <property type="entry name" value="DH DOMAIN-CONTAINING PROTEIN"/>
    <property type="match status" value="1"/>
</dbReference>
<sequence>MTDGKVHGTDCFEVDSFLQKNELSKLYHVRHKETSMFYTMEVSPRDSSSKAPISPYVQQPTTRFSPFLVNLQFTFQTRSKFYYILDFPGKETLSQRAKSFGGTFPEPQARFYAAEILIALEELHNFGLAYNELSLDTVYVEPSGHVMLWRNFCGKFYWSKRECVCSLHGFSHGDPCNNNHEPKSDFDFQEDWRTFGSVLYTMLTGKNSPGCVTNDRLSFYLTSNLFCFFFFMFSSLSVSASDLISRLVRGEVCRSEQIQSHPFFKGVNWNEVKKKETQPPMGSDSEPIRSQTSPSPSYSSVRADVPTGPSSYRPQSTLHRRDSPLWANLDNALESYRPRTLSRHSDPSMSTYGESGPFSPLRPHSLSHSSDPGDSGYVKSAPNFMAPGRGLHHAASTPDLRTSGQEFSMMNYHHSYPANDVNYHHGYPDQYGSRAGAYPPTPHREVEGRHLLTSQSLSDLSNLGYDAGYGSQSPTAIQRSFAYPSYEGDPRYREMFYLQSDSASPRIYNGEYRLHSAGNPTTKTDSSRSSTVGGRERPSLIRAMSLSNLGKQAKQLITEEVSEKRRDSLPLSVGSPREKYPLARVPIPSFREFKQKNLERYSKNIRVDENAHAKEVGLRKTPKTVKHESKSDTDGRSSLKERLSSLYESAKDISAQNTTKRLSITNKMDSPFSKNEVIHQLMLKYGLYEKGVRRNLARLSSDGKGKLLEERETNWLGATDQSTGPTFVDRPLSSRKTTQGITGEARKSAAERFRELRRKNGICKDVSEAFLDGAGVTSRVKSTESSSIDRTVVENYGDTKASHKNDLESIADRAQSLALKSNSAKDEICASNSEPINAKPDSSNVTKNSFSLRGTSRAILCASKFKRAANKELSTTKDSPLPDRKQLSEIIGKTEETTKQKNQETEKNSANSPTNLMDVKRNRSFDRASPRARRRRFQEDRGLRKGGIHTSMLSVASSACSDTEVDDTVSICSEMDDERGSRSRRWESFHSNMSADSGSAHMFEFETDSNITEYDEVFDCQDSEDDHPKFEVDVERTDSGVGGDMGQSPLRRSWEEIMMKSSEHWSIVAASARHWQELARRKKANENEPSTTPRKKSSTHSITEDMVECPDCLKHYVPPEEESNASEPQICAKCKDRKVERKEAIIELVQTEINYGNDLQILKEEFYLPMQSGGILSPENLAAIFLNLQELLEVNSKFCAKLQKSLEDSVANGDEEFSDVNVGSIFLESVDFFQAYEIYCSKQTAASALLESLQKKTELLRIFLNVTCRENPKCRKMDLNSFILAPVQRIMKYPLLLSRICKATPRRNTDREKLKVAQRKIEEQLNKINALNTTVESRQKRYRASQQLGRSDSLDKLQMKKMASDILNWTMEEMQLLMHGVFQVTIHEFGAAWNRRNSKKALSVCALFCVRGHSESLRIDSDDEGQCDELLFPGEGEVTDAAVVLLRKKISGKYTLFKDPLFLDMCVIFRDSELKDAFEVLSVGKESYVFRASTSREYRRWLKYLRLESKELGAWKRRRNGLPNIMIKNL</sequence>
<feature type="region of interest" description="Disordered" evidence="4">
    <location>
        <begin position="339"/>
        <end position="399"/>
    </location>
</feature>
<evidence type="ECO:0000313" key="9">
    <source>
        <dbReference type="Proteomes" id="UP001159405"/>
    </source>
</evidence>
<feature type="compositionally biased region" description="Low complexity" evidence="4">
    <location>
        <begin position="359"/>
        <end position="370"/>
    </location>
</feature>
<comment type="caution">
    <text evidence="8">The sequence shown here is derived from an EMBL/GenBank/DDBJ whole genome shotgun (WGS) entry which is preliminary data.</text>
</comment>
<keyword evidence="9" id="KW-1185">Reference proteome</keyword>
<feature type="domain" description="PH" evidence="5">
    <location>
        <begin position="1478"/>
        <end position="1510"/>
    </location>
</feature>
<dbReference type="SUPFAM" id="SSF56112">
    <property type="entry name" value="Protein kinase-like (PK-like)"/>
    <property type="match status" value="1"/>
</dbReference>
<keyword evidence="3" id="KW-0175">Coiled coil</keyword>
<reference evidence="8 9" key="1">
    <citation type="submission" date="2022-05" db="EMBL/GenBank/DDBJ databases">
        <authorList>
            <consortium name="Genoscope - CEA"/>
            <person name="William W."/>
        </authorList>
    </citation>
    <scope>NUCLEOTIDE SEQUENCE [LARGE SCALE GENOMIC DNA]</scope>
</reference>
<dbReference type="Gene3D" id="3.30.200.20">
    <property type="entry name" value="Phosphorylase Kinase, domain 1"/>
    <property type="match status" value="1"/>
</dbReference>
<feature type="region of interest" description="Disordered" evidence="4">
    <location>
        <begin position="514"/>
        <end position="537"/>
    </location>
</feature>
<dbReference type="Gene3D" id="1.20.900.10">
    <property type="entry name" value="Dbl homology (DH) domain"/>
    <property type="match status" value="1"/>
</dbReference>
<dbReference type="Gene3D" id="1.10.510.10">
    <property type="entry name" value="Transferase(Phosphotransferase) domain 1"/>
    <property type="match status" value="1"/>
</dbReference>
<feature type="compositionally biased region" description="Polar residues" evidence="4">
    <location>
        <begin position="308"/>
        <end position="317"/>
    </location>
</feature>
<evidence type="ECO:0000259" key="7">
    <source>
        <dbReference type="PROSITE" id="PS50011"/>
    </source>
</evidence>
<dbReference type="EMBL" id="CALNXK010000033">
    <property type="protein sequence ID" value="CAH3119118.1"/>
    <property type="molecule type" value="Genomic_DNA"/>
</dbReference>
<feature type="region of interest" description="Disordered" evidence="4">
    <location>
        <begin position="718"/>
        <end position="746"/>
    </location>
</feature>
<dbReference type="InterPro" id="IPR000719">
    <property type="entry name" value="Prot_kinase_dom"/>
</dbReference>
<feature type="compositionally biased region" description="Polar residues" evidence="4">
    <location>
        <begin position="518"/>
        <end position="532"/>
    </location>
</feature>
<evidence type="ECO:0000256" key="4">
    <source>
        <dbReference type="SAM" id="MobiDB-lite"/>
    </source>
</evidence>
<feature type="region of interest" description="Disordered" evidence="4">
    <location>
        <begin position="612"/>
        <end position="640"/>
    </location>
</feature>
<dbReference type="PANTHER" id="PTHR46006">
    <property type="entry name" value="RHO GUANINE NUCLEOTIDE EXCHANGE FACTOR AT 64C, ISOFORM A"/>
    <property type="match status" value="1"/>
</dbReference>
<feature type="region of interest" description="Disordered" evidence="4">
    <location>
        <begin position="275"/>
        <end position="319"/>
    </location>
</feature>
<dbReference type="PROSITE" id="PS50003">
    <property type="entry name" value="PH_DOMAIN"/>
    <property type="match status" value="1"/>
</dbReference>
<dbReference type="InterPro" id="IPR035899">
    <property type="entry name" value="DBL_dom_sf"/>
</dbReference>
<dbReference type="SUPFAM" id="SSF48065">
    <property type="entry name" value="DBL homology domain (DH-domain)"/>
    <property type="match status" value="1"/>
</dbReference>
<name>A0ABN8NR92_9CNID</name>